<evidence type="ECO:0000256" key="2">
    <source>
        <dbReference type="ARBA" id="ARBA00022490"/>
    </source>
</evidence>
<keyword evidence="11" id="KW-0206">Cytoskeleton</keyword>
<evidence type="ECO:0000256" key="14">
    <source>
        <dbReference type="PROSITE-ProRule" id="PRU00283"/>
    </source>
</evidence>
<dbReference type="GO" id="GO:0000922">
    <property type="term" value="C:spindle pole"/>
    <property type="evidence" value="ECO:0007669"/>
    <property type="project" value="UniProtKB-SubCell"/>
</dbReference>
<keyword evidence="10 14" id="KW-0505">Motor protein</keyword>
<dbReference type="PROSITE" id="PS00411">
    <property type="entry name" value="KINESIN_MOTOR_1"/>
    <property type="match status" value="1"/>
</dbReference>
<feature type="domain" description="Kinesin motor" evidence="16">
    <location>
        <begin position="17"/>
        <end position="354"/>
    </location>
</feature>
<dbReference type="SMART" id="SM00129">
    <property type="entry name" value="KISc"/>
    <property type="match status" value="1"/>
</dbReference>
<keyword evidence="8 14" id="KW-0067">ATP-binding</keyword>
<evidence type="ECO:0000256" key="9">
    <source>
        <dbReference type="ARBA" id="ARBA00023054"/>
    </source>
</evidence>
<evidence type="ECO:0000256" key="6">
    <source>
        <dbReference type="ARBA" id="ARBA00022741"/>
    </source>
</evidence>
<dbReference type="GO" id="GO:0051231">
    <property type="term" value="P:spindle elongation"/>
    <property type="evidence" value="ECO:0007669"/>
    <property type="project" value="TreeGrafter"/>
</dbReference>
<dbReference type="InterPro" id="IPR047241">
    <property type="entry name" value="KIF11-like_kin_motor_dom"/>
</dbReference>
<dbReference type="PANTHER" id="PTHR47970:SF12">
    <property type="entry name" value="KINESIN FAMILY MEMBER 11"/>
    <property type="match status" value="1"/>
</dbReference>
<dbReference type="GO" id="GO:0008574">
    <property type="term" value="F:plus-end-directed microtubule motor activity"/>
    <property type="evidence" value="ECO:0007669"/>
    <property type="project" value="TreeGrafter"/>
</dbReference>
<keyword evidence="12" id="KW-0131">Cell cycle</keyword>
<accession>A0A7R8UJW9</accession>
<dbReference type="GO" id="GO:0005876">
    <property type="term" value="C:spindle microtubule"/>
    <property type="evidence" value="ECO:0007669"/>
    <property type="project" value="TreeGrafter"/>
</dbReference>
<keyword evidence="9 15" id="KW-0175">Coiled coil</keyword>
<dbReference type="EMBL" id="LR899010">
    <property type="protein sequence ID" value="CAD7082030.1"/>
    <property type="molecule type" value="Genomic_DNA"/>
</dbReference>
<dbReference type="InterPro" id="IPR025901">
    <property type="entry name" value="Kinesin-assoc_MT-bd_dom"/>
</dbReference>
<evidence type="ECO:0000256" key="12">
    <source>
        <dbReference type="ARBA" id="ARBA00023306"/>
    </source>
</evidence>
<keyword evidence="6 14" id="KW-0547">Nucleotide-binding</keyword>
<dbReference type="GO" id="GO:0072686">
    <property type="term" value="C:mitotic spindle"/>
    <property type="evidence" value="ECO:0007669"/>
    <property type="project" value="TreeGrafter"/>
</dbReference>
<reference evidence="17 18" key="1">
    <citation type="submission" date="2020-11" db="EMBL/GenBank/DDBJ databases">
        <authorList>
            <person name="Wallbank WR R."/>
            <person name="Pardo Diaz C."/>
            <person name="Kozak K."/>
            <person name="Martin S."/>
            <person name="Jiggins C."/>
            <person name="Moest M."/>
            <person name="Warren A I."/>
            <person name="Generalovic N T."/>
            <person name="Byers J.R.P. K."/>
            <person name="Montejo-Kovacevich G."/>
            <person name="Yen C E."/>
        </authorList>
    </citation>
    <scope>NUCLEOTIDE SEQUENCE [LARGE SCALE GENOMIC DNA]</scope>
</reference>
<protein>
    <recommendedName>
        <fullName evidence="16">Kinesin motor domain-containing protein</fullName>
    </recommendedName>
</protein>
<dbReference type="Gene3D" id="3.40.850.10">
    <property type="entry name" value="Kinesin motor domain"/>
    <property type="match status" value="1"/>
</dbReference>
<evidence type="ECO:0000256" key="3">
    <source>
        <dbReference type="ARBA" id="ARBA00022553"/>
    </source>
</evidence>
<evidence type="ECO:0000256" key="7">
    <source>
        <dbReference type="ARBA" id="ARBA00022776"/>
    </source>
</evidence>
<dbReference type="GO" id="GO:0005634">
    <property type="term" value="C:nucleus"/>
    <property type="evidence" value="ECO:0007669"/>
    <property type="project" value="TreeGrafter"/>
</dbReference>
<dbReference type="GO" id="GO:0090307">
    <property type="term" value="P:mitotic spindle assembly"/>
    <property type="evidence" value="ECO:0007669"/>
    <property type="project" value="TreeGrafter"/>
</dbReference>
<dbReference type="InterPro" id="IPR047149">
    <property type="entry name" value="KIF11-like"/>
</dbReference>
<evidence type="ECO:0000259" key="16">
    <source>
        <dbReference type="PROSITE" id="PS50067"/>
    </source>
</evidence>
<dbReference type="PRINTS" id="PR00380">
    <property type="entry name" value="KINESINHEAVY"/>
</dbReference>
<dbReference type="AlphaFoldDB" id="A0A7R8UJW9"/>
<dbReference type="OrthoDB" id="3176171at2759"/>
<dbReference type="FunFam" id="3.40.850.10:FF:000035">
    <property type="entry name" value="Kinesin-like protein KIF11"/>
    <property type="match status" value="1"/>
</dbReference>
<dbReference type="PROSITE" id="PS50067">
    <property type="entry name" value="KINESIN_MOTOR_2"/>
    <property type="match status" value="1"/>
</dbReference>
<dbReference type="FunCoup" id="A0A7R8UJW9">
    <property type="interactions" value="638"/>
</dbReference>
<dbReference type="Proteomes" id="UP000594454">
    <property type="component" value="Chromosome 2"/>
</dbReference>
<evidence type="ECO:0000256" key="15">
    <source>
        <dbReference type="SAM" id="Coils"/>
    </source>
</evidence>
<dbReference type="Pfam" id="PF13931">
    <property type="entry name" value="Microtub_bind"/>
    <property type="match status" value="1"/>
</dbReference>
<dbReference type="GO" id="GO:0008017">
    <property type="term" value="F:microtubule binding"/>
    <property type="evidence" value="ECO:0007669"/>
    <property type="project" value="InterPro"/>
</dbReference>
<gene>
    <name evidence="17" type="ORF">HERILL_LOCUS5100</name>
</gene>
<proteinExistence type="inferred from homology"/>
<evidence type="ECO:0000256" key="10">
    <source>
        <dbReference type="ARBA" id="ARBA00023175"/>
    </source>
</evidence>
<dbReference type="InterPro" id="IPR001752">
    <property type="entry name" value="Kinesin_motor_dom"/>
</dbReference>
<comment type="similarity">
    <text evidence="13">Belongs to the TRAFAC class myosin-kinesin ATPase superfamily. Kinesin family. KIN-5/BimC subfamily.</text>
</comment>
<dbReference type="GO" id="GO:0007018">
    <property type="term" value="P:microtubule-based movement"/>
    <property type="evidence" value="ECO:0007669"/>
    <property type="project" value="InterPro"/>
</dbReference>
<dbReference type="InterPro" id="IPR027417">
    <property type="entry name" value="P-loop_NTPase"/>
</dbReference>
<sequence length="1048" mass="119155">MNSSANNNQTKTKTNQNIQVYVRVRPLNARERTIRSQEVVEVQAPREIVVRQLFDSKTTKKFTFDRSFGPDSRQAEVYHTVVAPLIEEVLAGYNCTVFAYGQTGTGKTHTMIGTENPELKSSWEDESMIGIIPRALSHLFDELRMMEVEFSMRISYLEIYNEELCDLLSSDDTTKIRIFDDSTKKGSIIVQGLEEIPVHSKDDVYKLLEKGKERRKTATTLMNAQSSRSHTVFSILVHIKENGIDGEEMLKIGKLNLVDLAGSENISKAGNEKGIRTRETVNINQSLLTLGRVITALVERTPHVPYRESKLTRLLQESLGGRTKTSIIATISPGHKDLEETLSTLDYAHRAKNIQNKPEINQKLTKKTVLKEYTEEIDRLKRDLMAARDKNGIYLAEETYNDMQYKLECQNKELNEKVLLLKVLKDELANKEKMFNEVSLHLIEKSKELMDTEKTLTNTKTRLDETKKVLTKTKQRVEEKKCLVESHVKTEKILTEQATKLIEVADVATSDTHHLHNTIERRKNVDVIIQSACEKFAGKMENLFDDMKEQLNTLTKEHKSYSQIIAEEIGKNSSECKKLSSNATNKINAISKQCMESLSETQTCRDKYSAQFADADSKYRAVFYAAMNELKGKENDFKSILEKHFTEMLELVNQQNAVVTNGFTKVVENITNHNKNVVDFVAKASSRLGEFKESVVSSIEDDIVAVNSAVEACKKVASDRQTALENFLKQMHSFDEKESMEKEKIKTVVGNMERLNNRIENSIDSEITIVQTLREETQASCEGVKETTSNIQSEINDLVGKYSDYTKVIRESVVHNAVNRENTLANLETMTEEHVNTFEKVFGDFKTDQVKIENDLKQKMNSECACTTDLISKASEQIMHHQAQYRALNKSLQSSVQDYSTNYDTKMTDCLSTLRTFKESELKTYTPTGQTPSRKEFSYPRSLAATSPHVNILRRFRLERDCSDVDSTTTTIAEDSELNLADISCEELGINSTPIKSDIEVTADTKLRDIKSEFNYQTPPLSILNEKSQRSCSSASQFDQENKENCIV</sequence>
<keyword evidence="4" id="KW-0132">Cell division</keyword>
<comment type="subcellular location">
    <subcellularLocation>
        <location evidence="1">Cytoplasm</location>
        <location evidence="1">Cytoskeleton</location>
        <location evidence="1">Spindle pole</location>
    </subcellularLocation>
</comment>
<name>A0A7R8UJW9_HERIL</name>
<dbReference type="SUPFAM" id="SSF52540">
    <property type="entry name" value="P-loop containing nucleoside triphosphate hydrolases"/>
    <property type="match status" value="1"/>
</dbReference>
<keyword evidence="5" id="KW-0493">Microtubule</keyword>
<feature type="coiled-coil region" evidence="15">
    <location>
        <begin position="363"/>
        <end position="431"/>
    </location>
</feature>
<evidence type="ECO:0000256" key="5">
    <source>
        <dbReference type="ARBA" id="ARBA00022701"/>
    </source>
</evidence>
<keyword evidence="3" id="KW-0597">Phosphoprotein</keyword>
<evidence type="ECO:0000256" key="11">
    <source>
        <dbReference type="ARBA" id="ARBA00023212"/>
    </source>
</evidence>
<evidence type="ECO:0000313" key="18">
    <source>
        <dbReference type="Proteomes" id="UP000594454"/>
    </source>
</evidence>
<dbReference type="PANTHER" id="PTHR47970">
    <property type="entry name" value="KINESIN-LIKE PROTEIN KIF11"/>
    <property type="match status" value="1"/>
</dbReference>
<evidence type="ECO:0000256" key="8">
    <source>
        <dbReference type="ARBA" id="ARBA00022840"/>
    </source>
</evidence>
<keyword evidence="18" id="KW-1185">Reference proteome</keyword>
<evidence type="ECO:0000256" key="4">
    <source>
        <dbReference type="ARBA" id="ARBA00022618"/>
    </source>
</evidence>
<evidence type="ECO:0000256" key="1">
    <source>
        <dbReference type="ARBA" id="ARBA00004647"/>
    </source>
</evidence>
<dbReference type="Pfam" id="PF00225">
    <property type="entry name" value="Kinesin"/>
    <property type="match status" value="1"/>
</dbReference>
<keyword evidence="2" id="KW-0963">Cytoplasm</keyword>
<organism evidence="17 18">
    <name type="scientific">Hermetia illucens</name>
    <name type="common">Black soldier fly</name>
    <dbReference type="NCBI Taxonomy" id="343691"/>
    <lineage>
        <taxon>Eukaryota</taxon>
        <taxon>Metazoa</taxon>
        <taxon>Ecdysozoa</taxon>
        <taxon>Arthropoda</taxon>
        <taxon>Hexapoda</taxon>
        <taxon>Insecta</taxon>
        <taxon>Pterygota</taxon>
        <taxon>Neoptera</taxon>
        <taxon>Endopterygota</taxon>
        <taxon>Diptera</taxon>
        <taxon>Brachycera</taxon>
        <taxon>Stratiomyomorpha</taxon>
        <taxon>Stratiomyidae</taxon>
        <taxon>Hermetiinae</taxon>
        <taxon>Hermetia</taxon>
    </lineage>
</organism>
<dbReference type="GO" id="GO:0005524">
    <property type="term" value="F:ATP binding"/>
    <property type="evidence" value="ECO:0007669"/>
    <property type="project" value="UniProtKB-UniRule"/>
</dbReference>
<dbReference type="InterPro" id="IPR019821">
    <property type="entry name" value="Kinesin_motor_CS"/>
</dbReference>
<evidence type="ECO:0000256" key="13">
    <source>
        <dbReference type="ARBA" id="ARBA00034704"/>
    </source>
</evidence>
<dbReference type="InParanoid" id="A0A7R8UJW9"/>
<feature type="binding site" evidence="14">
    <location>
        <begin position="101"/>
        <end position="108"/>
    </location>
    <ligand>
        <name>ATP</name>
        <dbReference type="ChEBI" id="CHEBI:30616"/>
    </ligand>
</feature>
<dbReference type="CDD" id="cd01364">
    <property type="entry name" value="KISc_BimC_Eg5"/>
    <property type="match status" value="1"/>
</dbReference>
<keyword evidence="7" id="KW-0498">Mitosis</keyword>
<evidence type="ECO:0000313" key="17">
    <source>
        <dbReference type="EMBL" id="CAD7082030.1"/>
    </source>
</evidence>
<dbReference type="GO" id="GO:0051301">
    <property type="term" value="P:cell division"/>
    <property type="evidence" value="ECO:0007669"/>
    <property type="project" value="UniProtKB-KW"/>
</dbReference>
<dbReference type="InterPro" id="IPR036961">
    <property type="entry name" value="Kinesin_motor_dom_sf"/>
</dbReference>